<reference evidence="1" key="1">
    <citation type="submission" date="2014-05" db="EMBL/GenBank/DDBJ databases">
        <authorList>
            <person name="Chronopoulou M."/>
        </authorList>
    </citation>
    <scope>NUCLEOTIDE SEQUENCE</scope>
    <source>
        <tissue evidence="1">Whole organism</tissue>
    </source>
</reference>
<dbReference type="AlphaFoldDB" id="A0A0K2V632"/>
<protein>
    <submittedName>
        <fullName evidence="1">Uncharacterized protein</fullName>
    </submittedName>
</protein>
<proteinExistence type="predicted"/>
<name>A0A0K2V632_LEPSM</name>
<sequence length="21" mass="2278">MTVGLLGIGVAVVFLMEYFMS</sequence>
<organism evidence="1">
    <name type="scientific">Lepeophtheirus salmonis</name>
    <name type="common">Salmon louse</name>
    <name type="synonym">Caligus salmonis</name>
    <dbReference type="NCBI Taxonomy" id="72036"/>
    <lineage>
        <taxon>Eukaryota</taxon>
        <taxon>Metazoa</taxon>
        <taxon>Ecdysozoa</taxon>
        <taxon>Arthropoda</taxon>
        <taxon>Crustacea</taxon>
        <taxon>Multicrustacea</taxon>
        <taxon>Hexanauplia</taxon>
        <taxon>Copepoda</taxon>
        <taxon>Siphonostomatoida</taxon>
        <taxon>Caligidae</taxon>
        <taxon>Lepeophtheirus</taxon>
    </lineage>
</organism>
<accession>A0A0K2V632</accession>
<evidence type="ECO:0000313" key="1">
    <source>
        <dbReference type="EMBL" id="CDW45929.1"/>
    </source>
</evidence>
<dbReference type="EMBL" id="HACA01028568">
    <property type="protein sequence ID" value="CDW45929.1"/>
    <property type="molecule type" value="Transcribed_RNA"/>
</dbReference>